<name>A0A6G0Q4E4_9STRA</name>
<sequence>MIMQWLSCKVTISALRAATRCRRAVTPRARLVLVTDASFPGSGSTSGQVHQQLNSCRYTTNEQTHDQDMARLQESQNPYVAVLAQQPLSSFNFAFAIRDCEPSSHLTGDRYVETHHFYGQNDTFSEHNQTYKDSIYDENAQ</sequence>
<accession>A0A6G0Q4E4</accession>
<proteinExistence type="predicted"/>
<dbReference type="Proteomes" id="UP000486351">
    <property type="component" value="Unassembled WGS sequence"/>
</dbReference>
<organism evidence="1 2">
    <name type="scientific">Phytophthora fragariae</name>
    <dbReference type="NCBI Taxonomy" id="53985"/>
    <lineage>
        <taxon>Eukaryota</taxon>
        <taxon>Sar</taxon>
        <taxon>Stramenopiles</taxon>
        <taxon>Oomycota</taxon>
        <taxon>Peronosporomycetes</taxon>
        <taxon>Peronosporales</taxon>
        <taxon>Peronosporaceae</taxon>
        <taxon>Phytophthora</taxon>
    </lineage>
</organism>
<gene>
    <name evidence="1" type="ORF">PF008_g30820</name>
</gene>
<comment type="caution">
    <text evidence="1">The sequence shown here is derived from an EMBL/GenBank/DDBJ whole genome shotgun (WGS) entry which is preliminary data.</text>
</comment>
<evidence type="ECO:0000313" key="2">
    <source>
        <dbReference type="Proteomes" id="UP000486351"/>
    </source>
</evidence>
<dbReference type="EMBL" id="QXFY01006169">
    <property type="protein sequence ID" value="KAE9269611.1"/>
    <property type="molecule type" value="Genomic_DNA"/>
</dbReference>
<evidence type="ECO:0000313" key="1">
    <source>
        <dbReference type="EMBL" id="KAE9269611.1"/>
    </source>
</evidence>
<protein>
    <submittedName>
        <fullName evidence="1">Uncharacterized protein</fullName>
    </submittedName>
</protein>
<reference evidence="1 2" key="1">
    <citation type="submission" date="2018-09" db="EMBL/GenBank/DDBJ databases">
        <title>Genomic investigation of the strawberry pathogen Phytophthora fragariae indicates pathogenicity is determined by transcriptional variation in three key races.</title>
        <authorList>
            <person name="Adams T.M."/>
            <person name="Armitage A.D."/>
            <person name="Sobczyk M.K."/>
            <person name="Bates H.J."/>
            <person name="Dunwell J.M."/>
            <person name="Nellist C.F."/>
            <person name="Harrison R.J."/>
        </authorList>
    </citation>
    <scope>NUCLEOTIDE SEQUENCE [LARGE SCALE GENOMIC DNA]</scope>
    <source>
        <strain evidence="1 2">NOV-77</strain>
    </source>
</reference>
<dbReference type="AlphaFoldDB" id="A0A6G0Q4E4"/>